<dbReference type="RefSeq" id="WP_310424856.1">
    <property type="nucleotide sequence ID" value="NZ_JAVDYC010000001.1"/>
</dbReference>
<dbReference type="AlphaFoldDB" id="A0AAE4CVK8"/>
<sequence length="195" mass="21758">MGAFIAFLDAPADQRLSLVTAMAEDYSPARDPYRQIRHAIRCGRRMGKDELAMQGVLDSCARRWKQHYQEIAEGWLRYVASCGSDTITDLPTGRWHTCDLAVKVTPDLAVRRADGSYDAIKLYMKAEPPTSQAAGATLWLLQQAMTQCFRGARPVLLDVRRSTPHTTLPGRAGFQTWLESEAASLAHLQQRRPAA</sequence>
<accession>A0AAE4CVK8</accession>
<organism evidence="1 2">
    <name type="scientific">Catenuloplanes niger</name>
    <dbReference type="NCBI Taxonomy" id="587534"/>
    <lineage>
        <taxon>Bacteria</taxon>
        <taxon>Bacillati</taxon>
        <taxon>Actinomycetota</taxon>
        <taxon>Actinomycetes</taxon>
        <taxon>Micromonosporales</taxon>
        <taxon>Micromonosporaceae</taxon>
        <taxon>Catenuloplanes</taxon>
    </lineage>
</organism>
<dbReference type="Proteomes" id="UP001183629">
    <property type="component" value="Unassembled WGS sequence"/>
</dbReference>
<keyword evidence="2" id="KW-1185">Reference proteome</keyword>
<gene>
    <name evidence="1" type="ORF">J2S44_007741</name>
</gene>
<name>A0AAE4CVK8_9ACTN</name>
<comment type="caution">
    <text evidence="1">The sequence shown here is derived from an EMBL/GenBank/DDBJ whole genome shotgun (WGS) entry which is preliminary data.</text>
</comment>
<evidence type="ECO:0000313" key="1">
    <source>
        <dbReference type="EMBL" id="MDR7327491.1"/>
    </source>
</evidence>
<protein>
    <submittedName>
        <fullName evidence="1">Uncharacterized protein</fullName>
    </submittedName>
</protein>
<reference evidence="1 2" key="1">
    <citation type="submission" date="2023-07" db="EMBL/GenBank/DDBJ databases">
        <title>Sequencing the genomes of 1000 actinobacteria strains.</title>
        <authorList>
            <person name="Klenk H.-P."/>
        </authorList>
    </citation>
    <scope>NUCLEOTIDE SEQUENCE [LARGE SCALE GENOMIC DNA]</scope>
    <source>
        <strain evidence="1 2">DSM 44711</strain>
    </source>
</reference>
<proteinExistence type="predicted"/>
<dbReference type="EMBL" id="JAVDYC010000001">
    <property type="protein sequence ID" value="MDR7327491.1"/>
    <property type="molecule type" value="Genomic_DNA"/>
</dbReference>
<evidence type="ECO:0000313" key="2">
    <source>
        <dbReference type="Proteomes" id="UP001183629"/>
    </source>
</evidence>